<protein>
    <submittedName>
        <fullName evidence="2">GNAT family N-acetyltransferase</fullName>
    </submittedName>
</protein>
<proteinExistence type="predicted"/>
<reference evidence="2 3" key="1">
    <citation type="journal article" date="2020" name="FEMS Microbiol. Ecol.">
        <title>Temporal dynamics of bacterial communities during seed development and maturation.</title>
        <authorList>
            <person name="Chesneau G."/>
            <person name="Torres-Cortes G."/>
            <person name="Briand M."/>
            <person name="Darrasse A."/>
            <person name="Preveaux A."/>
            <person name="Marais C."/>
            <person name="Jacques M.A."/>
            <person name="Shade A."/>
            <person name="Barret M."/>
        </authorList>
    </citation>
    <scope>NUCLEOTIDE SEQUENCE [LARGE SCALE GENOMIC DNA]</scope>
    <source>
        <strain evidence="2 3">CFBP13599</strain>
    </source>
</reference>
<evidence type="ECO:0000259" key="1">
    <source>
        <dbReference type="PROSITE" id="PS51186"/>
    </source>
</evidence>
<sequence>MDQAYLDGLEQTLLQRQANWEQSITGHDSQVQVASLADAVVGWISFGPSRDHDADPQQVGEVMAVYVLAEHWGSGVGRRLWLAALAWLAEQGYEKVTLWVLVENVRAIRFYQAAGLAEEPETRRTLERGGMKLQEVRYSGRL</sequence>
<accession>A0ABR9BZ54</accession>
<dbReference type="EMBL" id="JACYWZ010000003">
    <property type="protein sequence ID" value="MBD8769723.1"/>
    <property type="molecule type" value="Genomic_DNA"/>
</dbReference>
<organism evidence="2 3">
    <name type="scientific">Pseudomonas coleopterorum</name>
    <dbReference type="NCBI Taxonomy" id="1605838"/>
    <lineage>
        <taxon>Bacteria</taxon>
        <taxon>Pseudomonadati</taxon>
        <taxon>Pseudomonadota</taxon>
        <taxon>Gammaproteobacteria</taxon>
        <taxon>Pseudomonadales</taxon>
        <taxon>Pseudomonadaceae</taxon>
        <taxon>Pseudomonas</taxon>
    </lineage>
</organism>
<dbReference type="Proteomes" id="UP000620025">
    <property type="component" value="Unassembled WGS sequence"/>
</dbReference>
<comment type="caution">
    <text evidence="2">The sequence shown here is derived from an EMBL/GenBank/DDBJ whole genome shotgun (WGS) entry which is preliminary data.</text>
</comment>
<dbReference type="PROSITE" id="PS51186">
    <property type="entry name" value="GNAT"/>
    <property type="match status" value="1"/>
</dbReference>
<dbReference type="CDD" id="cd04301">
    <property type="entry name" value="NAT_SF"/>
    <property type="match status" value="1"/>
</dbReference>
<name>A0ABR9BZ54_9PSED</name>
<dbReference type="Pfam" id="PF00583">
    <property type="entry name" value="Acetyltransf_1"/>
    <property type="match status" value="1"/>
</dbReference>
<dbReference type="PANTHER" id="PTHR43617:SF34">
    <property type="entry name" value="PUTATIVE-RELATED"/>
    <property type="match status" value="1"/>
</dbReference>
<dbReference type="Gene3D" id="3.40.630.30">
    <property type="match status" value="1"/>
</dbReference>
<gene>
    <name evidence="2" type="ORF">IFT38_09235</name>
</gene>
<dbReference type="InterPro" id="IPR016181">
    <property type="entry name" value="Acyl_CoA_acyltransferase"/>
</dbReference>
<dbReference type="InterPro" id="IPR000182">
    <property type="entry name" value="GNAT_dom"/>
</dbReference>
<dbReference type="PANTHER" id="PTHR43617">
    <property type="entry name" value="L-AMINO ACID N-ACETYLTRANSFERASE"/>
    <property type="match status" value="1"/>
</dbReference>
<evidence type="ECO:0000313" key="2">
    <source>
        <dbReference type="EMBL" id="MBD8769723.1"/>
    </source>
</evidence>
<feature type="domain" description="N-acetyltransferase" evidence="1">
    <location>
        <begin position="1"/>
        <end position="142"/>
    </location>
</feature>
<evidence type="ECO:0000313" key="3">
    <source>
        <dbReference type="Proteomes" id="UP000620025"/>
    </source>
</evidence>
<dbReference type="InterPro" id="IPR050276">
    <property type="entry name" value="MshD_Acetyltransferase"/>
</dbReference>
<keyword evidence="3" id="KW-1185">Reference proteome</keyword>
<dbReference type="SUPFAM" id="SSF55729">
    <property type="entry name" value="Acyl-CoA N-acyltransferases (Nat)"/>
    <property type="match status" value="1"/>
</dbReference>